<dbReference type="Pfam" id="PF10467">
    <property type="entry name" value="Inhibitor_I48"/>
    <property type="match status" value="1"/>
</dbReference>
<dbReference type="EMBL" id="JACYCD010000049">
    <property type="protein sequence ID" value="KAF8708033.1"/>
    <property type="molecule type" value="Genomic_DNA"/>
</dbReference>
<evidence type="ECO:0000256" key="4">
    <source>
        <dbReference type="ARBA" id="ARBA00024855"/>
    </source>
</evidence>
<dbReference type="Gene3D" id="2.80.10.50">
    <property type="match status" value="1"/>
</dbReference>
<comment type="similarity">
    <text evidence="5">Belongs to the protease inhibitor I48 family.</text>
</comment>
<gene>
    <name evidence="6" type="ORF">RHS03_04353</name>
</gene>
<comment type="caution">
    <text evidence="6">The sequence shown here is derived from an EMBL/GenBank/DDBJ whole genome shotgun (WGS) entry which is preliminary data.</text>
</comment>
<sequence length="155" mass="17068">MSLRPGPYLARFIGEGDPGFIGGMYATDKGPGQPIGLDPDAPQFRGQQEWLFIPSNEGPDMYIIKSKNDEYWSYRSEPPAPEESVILGDLRPFRVQHSEGVQGEHIFTIAPTQQPVGATFYVGAGQGRRELILVPIPVIPGAPLAPLWELKPLEE</sequence>
<evidence type="ECO:0000256" key="5">
    <source>
        <dbReference type="ARBA" id="ARBA00025775"/>
    </source>
</evidence>
<comment type="function">
    <text evidence="4">Binds and inhibits cysteine proteinases. Inhibits most strongly papain and cathepsin L, more weakly bromelain and cathepsin B while it is completely ineffective against cathepsin H.</text>
</comment>
<protein>
    <submittedName>
        <fullName evidence="6">Uncharacterized protein</fullName>
    </submittedName>
</protein>
<accession>A0A8H7HSR7</accession>
<evidence type="ECO:0000256" key="3">
    <source>
        <dbReference type="ARBA" id="ARBA00022704"/>
    </source>
</evidence>
<proteinExistence type="inferred from homology"/>
<evidence type="ECO:0000256" key="1">
    <source>
        <dbReference type="ARBA" id="ARBA00011738"/>
    </source>
</evidence>
<dbReference type="AlphaFoldDB" id="A0A8H7HSR7"/>
<keyword evidence="3" id="KW-0789">Thiol protease inhibitor</keyword>
<evidence type="ECO:0000313" key="7">
    <source>
        <dbReference type="Proteomes" id="UP000602905"/>
    </source>
</evidence>
<dbReference type="Proteomes" id="UP000602905">
    <property type="component" value="Unassembled WGS sequence"/>
</dbReference>
<organism evidence="6 7">
    <name type="scientific">Rhizoctonia solani</name>
    <dbReference type="NCBI Taxonomy" id="456999"/>
    <lineage>
        <taxon>Eukaryota</taxon>
        <taxon>Fungi</taxon>
        <taxon>Dikarya</taxon>
        <taxon>Basidiomycota</taxon>
        <taxon>Agaricomycotina</taxon>
        <taxon>Agaricomycetes</taxon>
        <taxon>Cantharellales</taxon>
        <taxon>Ceratobasidiaceae</taxon>
        <taxon>Rhizoctonia</taxon>
    </lineage>
</organism>
<comment type="subunit">
    <text evidence="1">Homodimer.</text>
</comment>
<dbReference type="OrthoDB" id="10279900at2759"/>
<evidence type="ECO:0000313" key="6">
    <source>
        <dbReference type="EMBL" id="KAF8708033.1"/>
    </source>
</evidence>
<keyword evidence="2" id="KW-0646">Protease inhibitor</keyword>
<name>A0A8H7HSR7_9AGAM</name>
<evidence type="ECO:0000256" key="2">
    <source>
        <dbReference type="ARBA" id="ARBA00022690"/>
    </source>
</evidence>
<feature type="non-terminal residue" evidence="6">
    <location>
        <position position="1"/>
    </location>
</feature>
<reference evidence="6" key="1">
    <citation type="submission" date="2020-09" db="EMBL/GenBank/DDBJ databases">
        <title>Comparative genome analyses of four rice-infecting Rhizoctonia solani isolates reveal extensive enrichment of homogalacturonan modification genes.</title>
        <authorList>
            <person name="Lee D.-Y."/>
            <person name="Jeon J."/>
            <person name="Kim K.-T."/>
            <person name="Cheong K."/>
            <person name="Song H."/>
            <person name="Choi G."/>
            <person name="Ko J."/>
            <person name="Opiyo S.O."/>
            <person name="Zuo S."/>
            <person name="Madhav S."/>
            <person name="Lee Y.-H."/>
            <person name="Wang G.-L."/>
        </authorList>
    </citation>
    <scope>NUCLEOTIDE SEQUENCE</scope>
    <source>
        <strain evidence="6">AG1-IA WGL</strain>
    </source>
</reference>
<dbReference type="GO" id="GO:0004869">
    <property type="term" value="F:cysteine-type endopeptidase inhibitor activity"/>
    <property type="evidence" value="ECO:0007669"/>
    <property type="project" value="UniProtKB-KW"/>
</dbReference>
<dbReference type="InterPro" id="IPR019508">
    <property type="entry name" value="Prot_inh_I48_clitocypin"/>
</dbReference>